<dbReference type="GO" id="GO:0008757">
    <property type="term" value="F:S-adenosylmethionine-dependent methyltransferase activity"/>
    <property type="evidence" value="ECO:0007669"/>
    <property type="project" value="InterPro"/>
</dbReference>
<proteinExistence type="predicted"/>
<dbReference type="STRING" id="60547.GCA_000751215_02148"/>
<keyword evidence="2" id="KW-0808">Transferase</keyword>
<dbReference type="SUPFAM" id="SSF53335">
    <property type="entry name" value="S-adenosyl-L-methionine-dependent methyltransferases"/>
    <property type="match status" value="1"/>
</dbReference>
<dbReference type="CDD" id="cd02440">
    <property type="entry name" value="AdoMet_MTases"/>
    <property type="match status" value="1"/>
</dbReference>
<dbReference type="GO" id="GO:0032259">
    <property type="term" value="P:methylation"/>
    <property type="evidence" value="ECO:0007669"/>
    <property type="project" value="UniProtKB-KW"/>
</dbReference>
<dbReference type="Proteomes" id="UP000027466">
    <property type="component" value="Unassembled WGS sequence"/>
</dbReference>
<evidence type="ECO:0000313" key="2">
    <source>
        <dbReference type="EMBL" id="KDR43003.1"/>
    </source>
</evidence>
<keyword evidence="2" id="KW-0830">Ubiquinone</keyword>
<keyword evidence="2" id="KW-0489">Methyltransferase</keyword>
<dbReference type="InterPro" id="IPR029063">
    <property type="entry name" value="SAM-dependent_MTases_sf"/>
</dbReference>
<dbReference type="Pfam" id="PF08241">
    <property type="entry name" value="Methyltransf_11"/>
    <property type="match status" value="1"/>
</dbReference>
<gene>
    <name evidence="2" type="ORF">BG61_03950</name>
</gene>
<comment type="caution">
    <text evidence="2">The sequence shown here is derived from an EMBL/GenBank/DDBJ whole genome shotgun (WGS) entry which is preliminary data.</text>
</comment>
<keyword evidence="3" id="KW-1185">Reference proteome</keyword>
<feature type="domain" description="Methyltransferase type 11" evidence="1">
    <location>
        <begin position="49"/>
        <end position="140"/>
    </location>
</feature>
<dbReference type="PANTHER" id="PTHR43591">
    <property type="entry name" value="METHYLTRANSFERASE"/>
    <property type="match status" value="1"/>
</dbReference>
<sequence>MEYDDFKAFEHTGWEHVVQAYEDYFGRLTAQSHGALLDALRVGESSRMLDVATGPGYLAAAAIERGATAAAVDFSASMIAHARQAYPEVEFQVASADHLPFSSESFDAVGISFGMLHFPQPEQALSEAARVLRPGGRVAFTVWAGPDKAVGMQMVLKAIETHGKLDVALPPAPPFFRFSDPGESTRALLAAGFTDPQVDEVSQIWHLVLPETPFHGLMRGGVRIGALLRAQESSALTKIERDVRASVAPYEQHGELLIPMPCVLASATKP</sequence>
<dbReference type="InterPro" id="IPR013216">
    <property type="entry name" value="Methyltransf_11"/>
</dbReference>
<evidence type="ECO:0000259" key="1">
    <source>
        <dbReference type="Pfam" id="PF08241"/>
    </source>
</evidence>
<dbReference type="RefSeq" id="WP_035929790.1">
    <property type="nucleotide sequence ID" value="NZ_CADFFX010000004.1"/>
</dbReference>
<protein>
    <submittedName>
        <fullName evidence="2">Ubiquinone biosynthesis methyltransferase UbiE</fullName>
    </submittedName>
</protein>
<evidence type="ECO:0000313" key="3">
    <source>
        <dbReference type="Proteomes" id="UP000027466"/>
    </source>
</evidence>
<dbReference type="Gene3D" id="3.40.50.150">
    <property type="entry name" value="Vaccinia Virus protein VP39"/>
    <property type="match status" value="1"/>
</dbReference>
<dbReference type="PANTHER" id="PTHR43591:SF24">
    <property type="entry name" value="2-METHOXY-6-POLYPRENYL-1,4-BENZOQUINOL METHYLASE, MITOCHONDRIAL"/>
    <property type="match status" value="1"/>
</dbReference>
<dbReference type="AlphaFoldDB" id="A0A069PQJ1"/>
<accession>A0A069PQJ1</accession>
<name>A0A069PQJ1_9BURK</name>
<organism evidence="2 3">
    <name type="scientific">Caballeronia glathei</name>
    <dbReference type="NCBI Taxonomy" id="60547"/>
    <lineage>
        <taxon>Bacteria</taxon>
        <taxon>Pseudomonadati</taxon>
        <taxon>Pseudomonadota</taxon>
        <taxon>Betaproteobacteria</taxon>
        <taxon>Burkholderiales</taxon>
        <taxon>Burkholderiaceae</taxon>
        <taxon>Caballeronia</taxon>
    </lineage>
</organism>
<dbReference type="EMBL" id="JFHC01000011">
    <property type="protein sequence ID" value="KDR43003.1"/>
    <property type="molecule type" value="Genomic_DNA"/>
</dbReference>
<reference evidence="2 3" key="1">
    <citation type="submission" date="2014-03" db="EMBL/GenBank/DDBJ databases">
        <title>Draft Genome Sequences of Four Burkholderia Strains.</title>
        <authorList>
            <person name="Liu X.Y."/>
            <person name="Li C.X."/>
            <person name="Xu J.H."/>
        </authorList>
    </citation>
    <scope>NUCLEOTIDE SEQUENCE [LARGE SCALE GENOMIC DNA]</scope>
    <source>
        <strain evidence="2 3">DSM 50014</strain>
    </source>
</reference>